<evidence type="ECO:0000313" key="2">
    <source>
        <dbReference type="EMBL" id="ROL75973.1"/>
    </source>
</evidence>
<keyword evidence="1" id="KW-0732">Signal</keyword>
<dbReference type="RefSeq" id="WP_123565275.1">
    <property type="nucleotide sequence ID" value="NZ_MOAM01000013.1"/>
</dbReference>
<dbReference type="Proteomes" id="UP000285286">
    <property type="component" value="Unassembled WGS sequence"/>
</dbReference>
<protein>
    <recommendedName>
        <fullName evidence="4">Lipoprotein</fullName>
    </recommendedName>
</protein>
<keyword evidence="3" id="KW-1185">Reference proteome</keyword>
<feature type="signal peptide" evidence="1">
    <location>
        <begin position="1"/>
        <end position="22"/>
    </location>
</feature>
<organism evidence="2 3">
    <name type="scientific">Pseudomonas vranovensis</name>
    <dbReference type="NCBI Taxonomy" id="321661"/>
    <lineage>
        <taxon>Bacteria</taxon>
        <taxon>Pseudomonadati</taxon>
        <taxon>Pseudomonadota</taxon>
        <taxon>Gammaproteobacteria</taxon>
        <taxon>Pseudomonadales</taxon>
        <taxon>Pseudomonadaceae</taxon>
        <taxon>Pseudomonas</taxon>
    </lineage>
</organism>
<dbReference type="AlphaFoldDB" id="A0A423DUW4"/>
<proteinExistence type="predicted"/>
<name>A0A423DUW4_9PSED</name>
<evidence type="ECO:0000256" key="1">
    <source>
        <dbReference type="SAM" id="SignalP"/>
    </source>
</evidence>
<gene>
    <name evidence="2" type="ORF">BHU25_07155</name>
</gene>
<sequence>MDIIRSIALLACAFYLSGCAFMSDWQVPPPRSDWQVPPMQMYGNQSFPGPDFSRDRHAIQHYLDTHKH</sequence>
<evidence type="ECO:0008006" key="4">
    <source>
        <dbReference type="Google" id="ProtNLM"/>
    </source>
</evidence>
<accession>A0A423DUW4</accession>
<evidence type="ECO:0000313" key="3">
    <source>
        <dbReference type="Proteomes" id="UP000285286"/>
    </source>
</evidence>
<reference evidence="2 3" key="1">
    <citation type="submission" date="2016-10" db="EMBL/GenBank/DDBJ databases">
        <title>Comparative genome analysis of multiple Pseudomonas spp. focuses on biocontrol and plant growth promoting traits.</title>
        <authorList>
            <person name="Tao X.-Y."/>
            <person name="Taylor C.G."/>
        </authorList>
    </citation>
    <scope>NUCLEOTIDE SEQUENCE [LARGE SCALE GENOMIC DNA]</scope>
    <source>
        <strain evidence="2 3">15D11</strain>
    </source>
</reference>
<dbReference type="EMBL" id="MOAM01000013">
    <property type="protein sequence ID" value="ROL75973.1"/>
    <property type="molecule type" value="Genomic_DNA"/>
</dbReference>
<comment type="caution">
    <text evidence="2">The sequence shown here is derived from an EMBL/GenBank/DDBJ whole genome shotgun (WGS) entry which is preliminary data.</text>
</comment>
<feature type="chain" id="PRO_5019212676" description="Lipoprotein" evidence="1">
    <location>
        <begin position="23"/>
        <end position="68"/>
    </location>
</feature>